<sequence>MWTKKEAMDLEIAPERNIPIPPASSQEMCTGSTRSLNDFLRISRTLIDDKLRTRLNSILNHHETQSRGSILPRSESCQQFVDELLLPQWRARTSRIQFCLNHASELVKEVETKEVQLDEEERNRLTRVDPYALKDLTRDLREKREVAEQIRNRYQNELEIEEIIEGRSKSLIKDLCGENILFSKQ</sequence>
<name>A0A9P8NXR9_9ASCO</name>
<keyword evidence="2" id="KW-0175">Coiled coil</keyword>
<organism evidence="3 4">
    <name type="scientific">Ogataea philodendri</name>
    <dbReference type="NCBI Taxonomy" id="1378263"/>
    <lineage>
        <taxon>Eukaryota</taxon>
        <taxon>Fungi</taxon>
        <taxon>Dikarya</taxon>
        <taxon>Ascomycota</taxon>
        <taxon>Saccharomycotina</taxon>
        <taxon>Pichiomycetes</taxon>
        <taxon>Pichiales</taxon>
        <taxon>Pichiaceae</taxon>
        <taxon>Ogataea</taxon>
    </lineage>
</organism>
<reference evidence="3" key="2">
    <citation type="submission" date="2021-01" db="EMBL/GenBank/DDBJ databases">
        <authorList>
            <person name="Schikora-Tamarit M.A."/>
        </authorList>
    </citation>
    <scope>NUCLEOTIDE SEQUENCE</scope>
    <source>
        <strain evidence="3">CBS6075</strain>
    </source>
</reference>
<evidence type="ECO:0000256" key="2">
    <source>
        <dbReference type="SAM" id="Coils"/>
    </source>
</evidence>
<proteinExistence type="inferred from homology"/>
<dbReference type="Proteomes" id="UP000769157">
    <property type="component" value="Unassembled WGS sequence"/>
</dbReference>
<dbReference type="PANTHER" id="PTHR31905:SF2">
    <property type="entry name" value="PROTEIN MIX23"/>
    <property type="match status" value="1"/>
</dbReference>
<dbReference type="OrthoDB" id="5593818at2759"/>
<comment type="similarity">
    <text evidence="1">Belongs to the MIX23 family.</text>
</comment>
<evidence type="ECO:0000313" key="3">
    <source>
        <dbReference type="EMBL" id="KAH3661389.1"/>
    </source>
</evidence>
<reference evidence="3" key="1">
    <citation type="journal article" date="2021" name="Open Biol.">
        <title>Shared evolutionary footprints suggest mitochondrial oxidative damage underlies multiple complex I losses in fungi.</title>
        <authorList>
            <person name="Schikora-Tamarit M.A."/>
            <person name="Marcet-Houben M."/>
            <person name="Nosek J."/>
            <person name="Gabaldon T."/>
        </authorList>
    </citation>
    <scope>NUCLEOTIDE SEQUENCE</scope>
    <source>
        <strain evidence="3">CBS6075</strain>
    </source>
</reference>
<dbReference type="InterPro" id="IPR019171">
    <property type="entry name" value="MIX23"/>
</dbReference>
<gene>
    <name evidence="3" type="ORF">OGAPHI_006796</name>
</gene>
<evidence type="ECO:0000313" key="4">
    <source>
        <dbReference type="Proteomes" id="UP000769157"/>
    </source>
</evidence>
<accession>A0A9P8NXR9</accession>
<dbReference type="EMBL" id="JAEUBE010000487">
    <property type="protein sequence ID" value="KAH3661389.1"/>
    <property type="molecule type" value="Genomic_DNA"/>
</dbReference>
<protein>
    <submittedName>
        <fullName evidence="3">Uncharacterized protein</fullName>
    </submittedName>
</protein>
<dbReference type="GO" id="GO:0005758">
    <property type="term" value="C:mitochondrial intermembrane space"/>
    <property type="evidence" value="ECO:0007669"/>
    <property type="project" value="InterPro"/>
</dbReference>
<comment type="caution">
    <text evidence="3">The sequence shown here is derived from an EMBL/GenBank/DDBJ whole genome shotgun (WGS) entry which is preliminary data.</text>
</comment>
<dbReference type="GeneID" id="70238760"/>
<keyword evidence="4" id="KW-1185">Reference proteome</keyword>
<dbReference type="RefSeq" id="XP_046058513.1">
    <property type="nucleotide sequence ID" value="XM_046208121.1"/>
</dbReference>
<feature type="coiled-coil region" evidence="2">
    <location>
        <begin position="100"/>
        <end position="157"/>
    </location>
</feature>
<dbReference type="Pfam" id="PF09774">
    <property type="entry name" value="MIX23"/>
    <property type="match status" value="1"/>
</dbReference>
<dbReference type="AlphaFoldDB" id="A0A9P8NXR9"/>
<evidence type="ECO:0000256" key="1">
    <source>
        <dbReference type="ARBA" id="ARBA00024204"/>
    </source>
</evidence>
<dbReference type="PANTHER" id="PTHR31905">
    <property type="entry name" value="COILED-COIL DOMAIN-CONTAINING PROTEIN 58"/>
    <property type="match status" value="1"/>
</dbReference>